<dbReference type="SUPFAM" id="SSF52172">
    <property type="entry name" value="CheY-like"/>
    <property type="match status" value="1"/>
</dbReference>
<dbReference type="OrthoDB" id="7298659at2"/>
<dbReference type="GO" id="GO:0006383">
    <property type="term" value="P:transcription by RNA polymerase III"/>
    <property type="evidence" value="ECO:0007669"/>
    <property type="project" value="InterPro"/>
</dbReference>
<protein>
    <submittedName>
        <fullName evidence="4">Response regulator</fullName>
    </submittedName>
</protein>
<dbReference type="PANTHER" id="PTHR23082:SF0">
    <property type="entry name" value="GENERAL TRANSCRIPTION FACTOR 3C POLYPEPTIDE 3"/>
    <property type="match status" value="1"/>
</dbReference>
<feature type="repeat" description="TPR" evidence="2">
    <location>
        <begin position="244"/>
        <end position="277"/>
    </location>
</feature>
<dbReference type="Gene3D" id="1.25.40.10">
    <property type="entry name" value="Tetratricopeptide repeat domain"/>
    <property type="match status" value="2"/>
</dbReference>
<keyword evidence="2" id="KW-0802">TPR repeat</keyword>
<dbReference type="AlphaFoldDB" id="A0A4Y9SE82"/>
<dbReference type="Gene3D" id="3.40.50.2300">
    <property type="match status" value="1"/>
</dbReference>
<dbReference type="SMART" id="SM00448">
    <property type="entry name" value="REC"/>
    <property type="match status" value="1"/>
</dbReference>
<dbReference type="PROSITE" id="PS50110">
    <property type="entry name" value="RESPONSE_REGULATORY"/>
    <property type="match status" value="1"/>
</dbReference>
<dbReference type="Proteomes" id="UP000297729">
    <property type="component" value="Unassembled WGS sequence"/>
</dbReference>
<dbReference type="InterPro" id="IPR001789">
    <property type="entry name" value="Sig_transdc_resp-reg_receiver"/>
</dbReference>
<dbReference type="SMART" id="SM00028">
    <property type="entry name" value="TPR"/>
    <property type="match status" value="5"/>
</dbReference>
<dbReference type="PANTHER" id="PTHR23082">
    <property type="entry name" value="TRANSCRIPTION INITIATION FACTOR IIIC TFIIIC , POLYPEPTIDE 3-RELATED"/>
    <property type="match status" value="1"/>
</dbReference>
<name>A0A4Y9SE82_9BURK</name>
<dbReference type="GO" id="GO:0000127">
    <property type="term" value="C:transcription factor TFIIIC complex"/>
    <property type="evidence" value="ECO:0007669"/>
    <property type="project" value="TreeGrafter"/>
</dbReference>
<evidence type="ECO:0000313" key="5">
    <source>
        <dbReference type="Proteomes" id="UP000297729"/>
    </source>
</evidence>
<reference evidence="4 5" key="1">
    <citation type="submission" date="2019-03" db="EMBL/GenBank/DDBJ databases">
        <title>Draft Genome Sequence of Duganella callidus sp. nov., a Novel Duganella Species Isolated from Cultivated Soil.</title>
        <authorList>
            <person name="Raths R."/>
            <person name="Peta V."/>
            <person name="Bucking H."/>
        </authorList>
    </citation>
    <scope>NUCLEOTIDE SEQUENCE [LARGE SCALE GENOMIC DNA]</scope>
    <source>
        <strain evidence="4 5">DN04</strain>
    </source>
</reference>
<sequence length="577" mass="64208">MVTEMSAPAPASGGIDWEEKRYLIIDDFVGIRQLLRESLRNLGARHIDQASSGGEAMVLLAKTRYDVVLCDYNLGDGKNGQQVLEEARVRNLMLPSSVWLMVSAEKSVESVMGAAEHQPDAYIIKPITEGVLLTRLNRVWIKKQIFAEIDQAFADKDYLRAAKLCEEQVAHHPLHAIDLLRMKATLLLKSGEVDQAGAVYEQVLNEREYNWARCGLGKIRMANGDVDAARLMFQAVITDNRFYIDAFDQLAQSFQLQGKTEEAFDVLQKAAKLSPNSVPRQRALGQTALKLGNIPVAERAFRKCIEIGEFSVRKTVDAYLGLARVCGQKNDTKEAIRLLNAAVHQFGGDQVTLRAKITEGLVYHESGDFRRARKSGDELEAMLADESRQRPDTESCLDMATLLFAVGVKEAPVALLCYVTRNNHDNMPLLDDVQKIFDKARMSEEGQELIRSSRQEAADMMNKGVLLWKTGKFIEAIEWMRVARKALPHNMRILFNSAQILISHLQKNGYDAGFADEAIAVLMHVDAIAPGQQRFAQLMEQLAMLAPVSGVVAAAAASEYEAEHGPVPESTRFNSYA</sequence>
<evidence type="ECO:0000256" key="2">
    <source>
        <dbReference type="PROSITE-ProRule" id="PRU00339"/>
    </source>
</evidence>
<dbReference type="Pfam" id="PF13432">
    <property type="entry name" value="TPR_16"/>
    <property type="match status" value="2"/>
</dbReference>
<dbReference type="InterPro" id="IPR039340">
    <property type="entry name" value="Tfc4/TFIIIC-102/Sfc4"/>
</dbReference>
<feature type="domain" description="Response regulatory" evidence="3">
    <location>
        <begin position="21"/>
        <end position="140"/>
    </location>
</feature>
<feature type="modified residue" description="4-aspartylphosphate" evidence="1">
    <location>
        <position position="71"/>
    </location>
</feature>
<gene>
    <name evidence="4" type="ORF">E4L98_18800</name>
</gene>
<dbReference type="PROSITE" id="PS50005">
    <property type="entry name" value="TPR"/>
    <property type="match status" value="1"/>
</dbReference>
<keyword evidence="1" id="KW-0597">Phosphoprotein</keyword>
<organism evidence="4 5">
    <name type="scientific">Duganella callida</name>
    <dbReference type="NCBI Taxonomy" id="2561932"/>
    <lineage>
        <taxon>Bacteria</taxon>
        <taxon>Pseudomonadati</taxon>
        <taxon>Pseudomonadota</taxon>
        <taxon>Betaproteobacteria</taxon>
        <taxon>Burkholderiales</taxon>
        <taxon>Oxalobacteraceae</taxon>
        <taxon>Telluria group</taxon>
        <taxon>Duganella</taxon>
    </lineage>
</organism>
<dbReference type="InterPro" id="IPR011990">
    <property type="entry name" value="TPR-like_helical_dom_sf"/>
</dbReference>
<evidence type="ECO:0000259" key="3">
    <source>
        <dbReference type="PROSITE" id="PS50110"/>
    </source>
</evidence>
<dbReference type="CDD" id="cd17589">
    <property type="entry name" value="REC_TPR"/>
    <property type="match status" value="1"/>
</dbReference>
<dbReference type="InterPro" id="IPR019734">
    <property type="entry name" value="TPR_rpt"/>
</dbReference>
<dbReference type="InterPro" id="IPR011006">
    <property type="entry name" value="CheY-like_superfamily"/>
</dbReference>
<comment type="caution">
    <text evidence="4">The sequence shown here is derived from an EMBL/GenBank/DDBJ whole genome shotgun (WGS) entry which is preliminary data.</text>
</comment>
<dbReference type="SUPFAM" id="SSF48452">
    <property type="entry name" value="TPR-like"/>
    <property type="match status" value="2"/>
</dbReference>
<keyword evidence="5" id="KW-1185">Reference proteome</keyword>
<dbReference type="Pfam" id="PF00072">
    <property type="entry name" value="Response_reg"/>
    <property type="match status" value="1"/>
</dbReference>
<dbReference type="EMBL" id="SPVG01000186">
    <property type="protein sequence ID" value="TFW18240.1"/>
    <property type="molecule type" value="Genomic_DNA"/>
</dbReference>
<evidence type="ECO:0000313" key="4">
    <source>
        <dbReference type="EMBL" id="TFW18240.1"/>
    </source>
</evidence>
<proteinExistence type="predicted"/>
<evidence type="ECO:0000256" key="1">
    <source>
        <dbReference type="PROSITE-ProRule" id="PRU00169"/>
    </source>
</evidence>
<accession>A0A4Y9SE82</accession>
<dbReference type="Pfam" id="PF13174">
    <property type="entry name" value="TPR_6"/>
    <property type="match status" value="1"/>
</dbReference>
<dbReference type="GO" id="GO:0000160">
    <property type="term" value="P:phosphorelay signal transduction system"/>
    <property type="evidence" value="ECO:0007669"/>
    <property type="project" value="InterPro"/>
</dbReference>